<evidence type="ECO:0008006" key="3">
    <source>
        <dbReference type="Google" id="ProtNLM"/>
    </source>
</evidence>
<evidence type="ECO:0000313" key="1">
    <source>
        <dbReference type="EMBL" id="MDQ0349725.1"/>
    </source>
</evidence>
<proteinExistence type="predicted"/>
<protein>
    <recommendedName>
        <fullName evidence="3">MarR family transcriptional regulator</fullName>
    </recommendedName>
</protein>
<organism evidence="1 2">
    <name type="scientific">Ancylobacter vacuolatus</name>
    <dbReference type="NCBI Taxonomy" id="223389"/>
    <lineage>
        <taxon>Bacteria</taxon>
        <taxon>Pseudomonadati</taxon>
        <taxon>Pseudomonadota</taxon>
        <taxon>Alphaproteobacteria</taxon>
        <taxon>Hyphomicrobiales</taxon>
        <taxon>Xanthobacteraceae</taxon>
        <taxon>Ancylobacter</taxon>
    </lineage>
</organism>
<gene>
    <name evidence="1" type="ORF">J2S76_004176</name>
</gene>
<reference evidence="1 2" key="1">
    <citation type="submission" date="2023-07" db="EMBL/GenBank/DDBJ databases">
        <title>Genomic Encyclopedia of Type Strains, Phase IV (KMG-IV): sequencing the most valuable type-strain genomes for metagenomic binning, comparative biology and taxonomic classification.</title>
        <authorList>
            <person name="Goeker M."/>
        </authorList>
    </citation>
    <scope>NUCLEOTIDE SEQUENCE [LARGE SCALE GENOMIC DNA]</scope>
    <source>
        <strain evidence="1 2">DSM 1277</strain>
    </source>
</reference>
<dbReference type="RefSeq" id="WP_307063656.1">
    <property type="nucleotide sequence ID" value="NZ_JAUSUH010000012.1"/>
</dbReference>
<evidence type="ECO:0000313" key="2">
    <source>
        <dbReference type="Proteomes" id="UP001238467"/>
    </source>
</evidence>
<keyword evidence="2" id="KW-1185">Reference proteome</keyword>
<dbReference type="EMBL" id="JAUSUH010000012">
    <property type="protein sequence ID" value="MDQ0349725.1"/>
    <property type="molecule type" value="Genomic_DNA"/>
</dbReference>
<dbReference type="Proteomes" id="UP001238467">
    <property type="component" value="Unassembled WGS sequence"/>
</dbReference>
<sequence length="60" mass="6512">MPSNLDHLLMLRQEAQRLHDRLRAEPGLSLAGHIASMLVLALAEHIADSAGPPPSGSRRH</sequence>
<accession>A0ABU0DMR3</accession>
<name>A0ABU0DMR3_9HYPH</name>
<comment type="caution">
    <text evidence="1">The sequence shown here is derived from an EMBL/GenBank/DDBJ whole genome shotgun (WGS) entry which is preliminary data.</text>
</comment>